<dbReference type="Pfam" id="PF01987">
    <property type="entry name" value="AIM24"/>
    <property type="match status" value="1"/>
</dbReference>
<gene>
    <name evidence="2" type="ORF">SCODWIG_02018</name>
</gene>
<keyword evidence="3" id="KW-1185">Reference proteome</keyword>
<dbReference type="Gene3D" id="3.60.160.10">
    <property type="entry name" value="Mitochondrial biogenesis AIM24"/>
    <property type="match status" value="1"/>
</dbReference>
<dbReference type="Proteomes" id="UP000262825">
    <property type="component" value="Unassembled WGS sequence"/>
</dbReference>
<dbReference type="GO" id="GO:0005739">
    <property type="term" value="C:mitochondrion"/>
    <property type="evidence" value="ECO:0007669"/>
    <property type="project" value="UniProtKB-SubCell"/>
</dbReference>
<dbReference type="InterPro" id="IPR036983">
    <property type="entry name" value="AIM24_sf"/>
</dbReference>
<organism evidence="2 3">
    <name type="scientific">Saccharomycodes ludwigii</name>
    <dbReference type="NCBI Taxonomy" id="36035"/>
    <lineage>
        <taxon>Eukaryota</taxon>
        <taxon>Fungi</taxon>
        <taxon>Dikarya</taxon>
        <taxon>Ascomycota</taxon>
        <taxon>Saccharomycotina</taxon>
        <taxon>Saccharomycetes</taxon>
        <taxon>Saccharomycodales</taxon>
        <taxon>Saccharomycodaceae</taxon>
        <taxon>Saccharomycodes</taxon>
    </lineage>
</organism>
<sequence length="264" mass="29245">MKSLIRISKRLYCSNNNGKLTANQVISTCKGTHAGPFVELPIIDYLSECSSAIIKLPASCRFYTKLGNITAITGESGNKKQPSFEANDLIIFEKMTKENKIPGVNRTFYKLQTGGNSANVILSTPSSTNIISIKLENDKTWSVLNAAENVYGYSDMININYPKGTYESLQIRNKPSVIYGFGVFFLLGNNFKILELSASSEVLVNPSKLIAFENNTGLKFTTENLRPEPNLIRELMNKNPKLASSIENIPFYKIKGPGRIIVQG</sequence>
<evidence type="ECO:0000256" key="1">
    <source>
        <dbReference type="RuleBase" id="RU363045"/>
    </source>
</evidence>
<keyword evidence="1" id="KW-0496">Mitochondrion</keyword>
<proteinExistence type="inferred from homology"/>
<dbReference type="AlphaFoldDB" id="A0A376B6D2"/>
<reference evidence="3" key="1">
    <citation type="submission" date="2018-06" db="EMBL/GenBank/DDBJ databases">
        <authorList>
            <person name="Guldener U."/>
        </authorList>
    </citation>
    <scope>NUCLEOTIDE SEQUENCE [LARGE SCALE GENOMIC DNA]</scope>
    <source>
        <strain evidence="3">UTAD17</strain>
    </source>
</reference>
<name>A0A376B6D2_9ASCO</name>
<dbReference type="VEuPathDB" id="FungiDB:SCODWIG_02018"/>
<evidence type="ECO:0000313" key="2">
    <source>
        <dbReference type="EMBL" id="SSD60257.1"/>
    </source>
</evidence>
<accession>A0A376B6D2</accession>
<dbReference type="EMBL" id="UFAJ01000309">
    <property type="protein sequence ID" value="SSD60257.1"/>
    <property type="molecule type" value="Genomic_DNA"/>
</dbReference>
<comment type="subcellular location">
    <subcellularLocation>
        <location evidence="1">Mitochondrion</location>
    </subcellularLocation>
</comment>
<comment type="similarity">
    <text evidence="1">Belongs to the AIM24 family.</text>
</comment>
<evidence type="ECO:0000313" key="3">
    <source>
        <dbReference type="Proteomes" id="UP000262825"/>
    </source>
</evidence>
<dbReference type="InterPro" id="IPR002838">
    <property type="entry name" value="AIM24"/>
</dbReference>
<protein>
    <recommendedName>
        <fullName evidence="1">Altered inheritance of mitochondria protein 24, mitochondrial</fullName>
    </recommendedName>
</protein>